<name>A0A9N9GAE6_9GLOM</name>
<keyword evidence="1" id="KW-0812">Transmembrane</keyword>
<dbReference type="EMBL" id="CAJVPS010003652">
    <property type="protein sequence ID" value="CAG8592569.1"/>
    <property type="molecule type" value="Genomic_DNA"/>
</dbReference>
<dbReference type="Gene3D" id="3.30.530.20">
    <property type="match status" value="1"/>
</dbReference>
<dbReference type="SUPFAM" id="SSF55961">
    <property type="entry name" value="Bet v1-like"/>
    <property type="match status" value="1"/>
</dbReference>
<protein>
    <submittedName>
        <fullName evidence="2">13223_t:CDS:1</fullName>
    </submittedName>
</protein>
<keyword evidence="3" id="KW-1185">Reference proteome</keyword>
<dbReference type="Proteomes" id="UP000789508">
    <property type="component" value="Unassembled WGS sequence"/>
</dbReference>
<dbReference type="Pfam" id="PF10604">
    <property type="entry name" value="Polyketide_cyc2"/>
    <property type="match status" value="1"/>
</dbReference>
<dbReference type="CDD" id="cd07812">
    <property type="entry name" value="SRPBCC"/>
    <property type="match status" value="1"/>
</dbReference>
<evidence type="ECO:0000313" key="2">
    <source>
        <dbReference type="EMBL" id="CAG8592569.1"/>
    </source>
</evidence>
<organism evidence="2 3">
    <name type="scientific">Ambispora leptoticha</name>
    <dbReference type="NCBI Taxonomy" id="144679"/>
    <lineage>
        <taxon>Eukaryota</taxon>
        <taxon>Fungi</taxon>
        <taxon>Fungi incertae sedis</taxon>
        <taxon>Mucoromycota</taxon>
        <taxon>Glomeromycotina</taxon>
        <taxon>Glomeromycetes</taxon>
        <taxon>Archaeosporales</taxon>
        <taxon>Ambisporaceae</taxon>
        <taxon>Ambispora</taxon>
    </lineage>
</organism>
<feature type="transmembrane region" description="Helical" evidence="1">
    <location>
        <begin position="24"/>
        <end position="44"/>
    </location>
</feature>
<sequence length="238" mass="27991">MTITIGFFANRAWNTIVPIYPENYISLFILGFFSLSFLTIFLIPKHHVCKRTAKFPLPSQKLWNVVTDFSSYPRWRSTLTKIETNPHGHIPPDGFEWFRELTPYGNIKYRVIERYEGKMFKQEIVREKGVYISGSWTIEFESTGKESTRITITEQVTIHKTIPKIIGFLNGYNKNIDQFLTDLANKFEQVVVLKDVVDTQKPPLLSSNPPHYIQQINENIYEKKNGKKFTRENYEEER</sequence>
<keyword evidence="1" id="KW-0472">Membrane</keyword>
<evidence type="ECO:0000313" key="3">
    <source>
        <dbReference type="Proteomes" id="UP000789508"/>
    </source>
</evidence>
<evidence type="ECO:0000256" key="1">
    <source>
        <dbReference type="SAM" id="Phobius"/>
    </source>
</evidence>
<proteinExistence type="predicted"/>
<reference evidence="2" key="1">
    <citation type="submission" date="2021-06" db="EMBL/GenBank/DDBJ databases">
        <authorList>
            <person name="Kallberg Y."/>
            <person name="Tangrot J."/>
            <person name="Rosling A."/>
        </authorList>
    </citation>
    <scope>NUCLEOTIDE SEQUENCE</scope>
    <source>
        <strain evidence="2">FL130A</strain>
    </source>
</reference>
<comment type="caution">
    <text evidence="2">The sequence shown here is derived from an EMBL/GenBank/DDBJ whole genome shotgun (WGS) entry which is preliminary data.</text>
</comment>
<dbReference type="OrthoDB" id="2375334at2759"/>
<keyword evidence="1" id="KW-1133">Transmembrane helix</keyword>
<gene>
    <name evidence="2" type="ORF">ALEPTO_LOCUS7771</name>
</gene>
<dbReference type="InterPro" id="IPR023393">
    <property type="entry name" value="START-like_dom_sf"/>
</dbReference>
<dbReference type="AlphaFoldDB" id="A0A9N9GAE6"/>
<accession>A0A9N9GAE6</accession>
<dbReference type="InterPro" id="IPR019587">
    <property type="entry name" value="Polyketide_cyclase/dehydratase"/>
</dbReference>